<dbReference type="EMBL" id="CP003220">
    <property type="protein sequence ID" value="EGB14085.1"/>
    <property type="molecule type" value="Genomic_DNA"/>
</dbReference>
<keyword evidence="4" id="KW-1185">Reference proteome</keyword>
<accession>F0JHM5</accession>
<organism evidence="3 4">
    <name type="scientific">Pseudodesulfovibrio mercurii</name>
    <dbReference type="NCBI Taxonomy" id="641491"/>
    <lineage>
        <taxon>Bacteria</taxon>
        <taxon>Pseudomonadati</taxon>
        <taxon>Thermodesulfobacteriota</taxon>
        <taxon>Desulfovibrionia</taxon>
        <taxon>Desulfovibrionales</taxon>
        <taxon>Desulfovibrionaceae</taxon>
    </lineage>
</organism>
<feature type="chain" id="PRO_5003251047" evidence="2">
    <location>
        <begin position="24"/>
        <end position="476"/>
    </location>
</feature>
<protein>
    <submittedName>
        <fullName evidence="3">SH3 type 3 domain protein</fullName>
    </submittedName>
</protein>
<dbReference type="HOGENOM" id="CLU_573337_0_0_7"/>
<dbReference type="AlphaFoldDB" id="F0JHM5"/>
<feature type="compositionally biased region" description="Low complexity" evidence="1">
    <location>
        <begin position="300"/>
        <end position="311"/>
    </location>
</feature>
<dbReference type="eggNOG" id="ENOG50317RI">
    <property type="taxonomic scope" value="Bacteria"/>
</dbReference>
<dbReference type="Proteomes" id="UP000007845">
    <property type="component" value="Chromosome"/>
</dbReference>
<dbReference type="OrthoDB" id="5449278at2"/>
<reference evidence="3 4" key="1">
    <citation type="journal article" date="2011" name="J. Bacteriol.">
        <title>Genome sequence of the mercury-methylating strain Desulfovibrio desulfuricans ND132.</title>
        <authorList>
            <person name="Brown S.D."/>
            <person name="Gilmour C.C."/>
            <person name="Kucken A.M."/>
            <person name="Wall J.D."/>
            <person name="Elias D.A."/>
            <person name="Brandt C.C."/>
            <person name="Podar M."/>
            <person name="Chertkov O."/>
            <person name="Held B."/>
            <person name="Bruce D.C."/>
            <person name="Detter J.C."/>
            <person name="Tapia R."/>
            <person name="Han C.S."/>
            <person name="Goodwin L.A."/>
            <person name="Cheng J.F."/>
            <person name="Pitluck S."/>
            <person name="Woyke T."/>
            <person name="Mikhailova N."/>
            <person name="Ivanova N.N."/>
            <person name="Han J."/>
            <person name="Lucas S."/>
            <person name="Lapidus A.L."/>
            <person name="Land M.L."/>
            <person name="Hauser L.J."/>
            <person name="Palumbo A.V."/>
        </authorList>
    </citation>
    <scope>NUCLEOTIDE SEQUENCE [LARGE SCALE GENOMIC DNA]</scope>
    <source>
        <strain evidence="3 4">ND132</strain>
    </source>
</reference>
<feature type="region of interest" description="Disordered" evidence="1">
    <location>
        <begin position="297"/>
        <end position="356"/>
    </location>
</feature>
<name>F0JHM5_9BACT</name>
<proteinExistence type="predicted"/>
<dbReference type="Gene3D" id="2.30.30.40">
    <property type="entry name" value="SH3 Domains"/>
    <property type="match status" value="2"/>
</dbReference>
<evidence type="ECO:0000256" key="2">
    <source>
        <dbReference type="SAM" id="SignalP"/>
    </source>
</evidence>
<keyword evidence="2" id="KW-0732">Signal</keyword>
<dbReference type="STRING" id="641491.DND132_0870"/>
<dbReference type="RefSeq" id="WP_014321513.1">
    <property type="nucleotide sequence ID" value="NC_016803.1"/>
</dbReference>
<sequence length="476" mass="51876" precursor="true">MRRLSLTLVAALALVLAASSAFAFGRIMYTDRPLNLRDGRSPKAEWIGSLYAGQKVRVAHEKDGWVAIYEPAATDPSEAKAAGYSNAKFLTSTRDRYEPKPWGELVRSSTKLNIRSEPNVRGTKVRTLEAGEPVLIDFPEDDWTMVFSAEATIRSKMNGIGYCSTKYLEPVPAGERTAAPAPVAAAAPAPAPAAAPAAPVRAEAAPEQQSTAIQRVALTNEVNVYQSRTTNSPLVRTLRPGDVVQLGLLANGWYAVFKASDMIRSESSSLGYSLRSAMDANSREAGVVVAPVTPQAASVRAEAPAKPAEPARPTKVEAPELSAAAIKAEATKSEPRTAPEPAYEPRTAPESGKQQTLVIDRSAFQDVKRPDPTPDQTAHGYRYKLLEQSETREYGQVWIVLKVFLSTTKLPDRAALQDFAASLWKDHRRVTKNVLVAVYLPGMNVDDLAWGMVKFDYDGMTELWTRRATLFGTKFL</sequence>
<dbReference type="KEGG" id="ddn:DND132_0870"/>
<feature type="signal peptide" evidence="2">
    <location>
        <begin position="1"/>
        <end position="23"/>
    </location>
</feature>
<evidence type="ECO:0000313" key="3">
    <source>
        <dbReference type="EMBL" id="EGB14085.1"/>
    </source>
</evidence>
<evidence type="ECO:0000313" key="4">
    <source>
        <dbReference type="Proteomes" id="UP000007845"/>
    </source>
</evidence>
<gene>
    <name evidence="3" type="ORF">DND132_0870</name>
</gene>
<evidence type="ECO:0000256" key="1">
    <source>
        <dbReference type="SAM" id="MobiDB-lite"/>
    </source>
</evidence>